<dbReference type="PROSITE" id="PS00374">
    <property type="entry name" value="MGMT"/>
    <property type="match status" value="1"/>
</dbReference>
<evidence type="ECO:0000313" key="9">
    <source>
        <dbReference type="Proteomes" id="UP000306544"/>
    </source>
</evidence>
<accession>A0A5R9AFV1</accession>
<evidence type="ECO:0000259" key="7">
    <source>
        <dbReference type="Pfam" id="PF01035"/>
    </source>
</evidence>
<comment type="catalytic activity">
    <reaction evidence="6">
        <text>a 6-O-methyl-2'-deoxyguanosine in DNA + L-cysteinyl-[protein] = S-methyl-L-cysteinyl-[protein] + a 2'-deoxyguanosine in DNA</text>
        <dbReference type="Rhea" id="RHEA:24000"/>
        <dbReference type="Rhea" id="RHEA-COMP:10131"/>
        <dbReference type="Rhea" id="RHEA-COMP:10132"/>
        <dbReference type="Rhea" id="RHEA-COMP:11367"/>
        <dbReference type="Rhea" id="RHEA-COMP:11368"/>
        <dbReference type="ChEBI" id="CHEBI:29950"/>
        <dbReference type="ChEBI" id="CHEBI:82612"/>
        <dbReference type="ChEBI" id="CHEBI:85445"/>
        <dbReference type="ChEBI" id="CHEBI:85448"/>
        <dbReference type="EC" id="2.1.1.63"/>
    </reaction>
</comment>
<comment type="catalytic activity">
    <reaction evidence="1">
        <text>a 4-O-methyl-thymidine in DNA + L-cysteinyl-[protein] = a thymidine in DNA + S-methyl-L-cysteinyl-[protein]</text>
        <dbReference type="Rhea" id="RHEA:53428"/>
        <dbReference type="Rhea" id="RHEA-COMP:10131"/>
        <dbReference type="Rhea" id="RHEA-COMP:10132"/>
        <dbReference type="Rhea" id="RHEA-COMP:13555"/>
        <dbReference type="Rhea" id="RHEA-COMP:13556"/>
        <dbReference type="ChEBI" id="CHEBI:29950"/>
        <dbReference type="ChEBI" id="CHEBI:82612"/>
        <dbReference type="ChEBI" id="CHEBI:137386"/>
        <dbReference type="ChEBI" id="CHEBI:137387"/>
        <dbReference type="EC" id="2.1.1.63"/>
    </reaction>
</comment>
<dbReference type="AlphaFoldDB" id="A0A5R9AFV1"/>
<evidence type="ECO:0000256" key="1">
    <source>
        <dbReference type="ARBA" id="ARBA00001286"/>
    </source>
</evidence>
<evidence type="ECO:0000256" key="3">
    <source>
        <dbReference type="ARBA" id="ARBA00022679"/>
    </source>
</evidence>
<dbReference type="EMBL" id="VAWA01000004">
    <property type="protein sequence ID" value="TLP77370.1"/>
    <property type="molecule type" value="Genomic_DNA"/>
</dbReference>
<dbReference type="Gene3D" id="1.10.10.10">
    <property type="entry name" value="Winged helix-like DNA-binding domain superfamily/Winged helix DNA-binding domain"/>
    <property type="match status" value="1"/>
</dbReference>
<reference evidence="8 9" key="1">
    <citation type="submission" date="2019-05" db="EMBL/GenBank/DDBJ databases">
        <title>Nesterenkonia sp. GY239, isolated from the Southern Atlantic Ocean.</title>
        <authorList>
            <person name="Zhang G."/>
        </authorList>
    </citation>
    <scope>NUCLEOTIDE SEQUENCE [LARGE SCALE GENOMIC DNA]</scope>
    <source>
        <strain evidence="8 9">GY239</strain>
    </source>
</reference>
<dbReference type="NCBIfam" id="TIGR00589">
    <property type="entry name" value="ogt"/>
    <property type="match status" value="1"/>
</dbReference>
<dbReference type="RefSeq" id="WP_138169600.1">
    <property type="nucleotide sequence ID" value="NZ_VAWA01000004.1"/>
</dbReference>
<organism evidence="8 9">
    <name type="scientific">Nesterenkonia sphaerica</name>
    <dbReference type="NCBI Taxonomy" id="1804988"/>
    <lineage>
        <taxon>Bacteria</taxon>
        <taxon>Bacillati</taxon>
        <taxon>Actinomycetota</taxon>
        <taxon>Actinomycetes</taxon>
        <taxon>Micrococcales</taxon>
        <taxon>Micrococcaceae</taxon>
        <taxon>Nesterenkonia</taxon>
    </lineage>
</organism>
<keyword evidence="4" id="KW-0227">DNA damage</keyword>
<dbReference type="GO" id="GO:0006281">
    <property type="term" value="P:DNA repair"/>
    <property type="evidence" value="ECO:0007669"/>
    <property type="project" value="UniProtKB-KW"/>
</dbReference>
<dbReference type="InterPro" id="IPR036388">
    <property type="entry name" value="WH-like_DNA-bd_sf"/>
</dbReference>
<dbReference type="CDD" id="cd06445">
    <property type="entry name" value="ATase"/>
    <property type="match status" value="1"/>
</dbReference>
<name>A0A5R9AFV1_9MICC</name>
<evidence type="ECO:0000256" key="4">
    <source>
        <dbReference type="ARBA" id="ARBA00022763"/>
    </source>
</evidence>
<evidence type="ECO:0000256" key="6">
    <source>
        <dbReference type="ARBA" id="ARBA00049348"/>
    </source>
</evidence>
<feature type="domain" description="Methylated-DNA-[protein]-cysteine S-methyltransferase DNA binding" evidence="7">
    <location>
        <begin position="84"/>
        <end position="161"/>
    </location>
</feature>
<keyword evidence="2 8" id="KW-0489">Methyltransferase</keyword>
<dbReference type="InterPro" id="IPR036217">
    <property type="entry name" value="MethylDNA_cys_MeTrfase_DNAb"/>
</dbReference>
<keyword evidence="5" id="KW-0234">DNA repair</keyword>
<sequence>MHSTITTPDGPFTIIADDRWVLASGWTADPKALGGLIHPRLRAGLQPTGAELVMRQAVEAVDAYYAGDVEAPSTVPVRQQSGPYRERAWETLRLVKPGNPVSYTEFAQRSGSPAAVRAAAGACARNAAALFVPCHRVLRADGTLGGFRYGPELKRRLLDRELR</sequence>
<dbReference type="InterPro" id="IPR014048">
    <property type="entry name" value="MethylDNA_cys_MeTrfase_DNA-bd"/>
</dbReference>
<dbReference type="Proteomes" id="UP000306544">
    <property type="component" value="Unassembled WGS sequence"/>
</dbReference>
<evidence type="ECO:0000313" key="8">
    <source>
        <dbReference type="EMBL" id="TLP77370.1"/>
    </source>
</evidence>
<evidence type="ECO:0000256" key="5">
    <source>
        <dbReference type="ARBA" id="ARBA00023204"/>
    </source>
</evidence>
<comment type="caution">
    <text evidence="8">The sequence shown here is derived from an EMBL/GenBank/DDBJ whole genome shotgun (WGS) entry which is preliminary data.</text>
</comment>
<dbReference type="Pfam" id="PF01035">
    <property type="entry name" value="DNA_binding_1"/>
    <property type="match status" value="1"/>
</dbReference>
<proteinExistence type="predicted"/>
<dbReference type="OrthoDB" id="9802228at2"/>
<gene>
    <name evidence="8" type="ORF">FEF27_04130</name>
</gene>
<dbReference type="GO" id="GO:0032259">
    <property type="term" value="P:methylation"/>
    <property type="evidence" value="ECO:0007669"/>
    <property type="project" value="UniProtKB-KW"/>
</dbReference>
<dbReference type="PANTHER" id="PTHR10815">
    <property type="entry name" value="METHYLATED-DNA--PROTEIN-CYSTEINE METHYLTRANSFERASE"/>
    <property type="match status" value="1"/>
</dbReference>
<evidence type="ECO:0000256" key="2">
    <source>
        <dbReference type="ARBA" id="ARBA00022603"/>
    </source>
</evidence>
<keyword evidence="3 8" id="KW-0808">Transferase</keyword>
<dbReference type="SUPFAM" id="SSF46767">
    <property type="entry name" value="Methylated DNA-protein cysteine methyltransferase, C-terminal domain"/>
    <property type="match status" value="1"/>
</dbReference>
<dbReference type="PANTHER" id="PTHR10815:SF13">
    <property type="entry name" value="METHYLATED-DNA--PROTEIN-CYSTEINE METHYLTRANSFERASE"/>
    <property type="match status" value="1"/>
</dbReference>
<dbReference type="GO" id="GO:0003908">
    <property type="term" value="F:methylated-DNA-[protein]-cysteine S-methyltransferase activity"/>
    <property type="evidence" value="ECO:0007669"/>
    <property type="project" value="UniProtKB-EC"/>
</dbReference>
<dbReference type="InterPro" id="IPR001497">
    <property type="entry name" value="MethylDNA_cys_MeTrfase_AS"/>
</dbReference>
<keyword evidence="9" id="KW-1185">Reference proteome</keyword>
<protein>
    <submittedName>
        <fullName evidence="8">Methylated-DNA--[protein]-cysteine S-methyltransferase</fullName>
    </submittedName>
</protein>